<evidence type="ECO:0000259" key="7">
    <source>
        <dbReference type="Pfam" id="PF15492"/>
    </source>
</evidence>
<feature type="region of interest" description="Disordered" evidence="5">
    <location>
        <begin position="1039"/>
        <end position="1062"/>
    </location>
</feature>
<dbReference type="InterPro" id="IPR013244">
    <property type="entry name" value="Sec39_domain"/>
</dbReference>
<protein>
    <submittedName>
        <fullName evidence="8">Uncharacterized protein</fullName>
    </submittedName>
</protein>
<gene>
    <name evidence="8" type="ORF">CTOB1V02_LOCUS1150</name>
</gene>
<dbReference type="PANTHER" id="PTHR15922">
    <property type="entry name" value="NEUROBLASTOMA-AMPLIFIED SEQUENCE"/>
    <property type="match status" value="1"/>
</dbReference>
<evidence type="ECO:0000313" key="8">
    <source>
        <dbReference type="EMBL" id="CAD7223156.1"/>
    </source>
</evidence>
<feature type="region of interest" description="Disordered" evidence="5">
    <location>
        <begin position="37"/>
        <end position="68"/>
    </location>
</feature>
<feature type="domain" description="Neuroblastoma-amplified sequence N-terminal" evidence="7">
    <location>
        <begin position="151"/>
        <end position="425"/>
    </location>
</feature>
<keyword evidence="4" id="KW-0653">Protein transport</keyword>
<keyword evidence="3" id="KW-0256">Endoplasmic reticulum</keyword>
<dbReference type="GO" id="GO:0015031">
    <property type="term" value="P:protein transport"/>
    <property type="evidence" value="ECO:0007669"/>
    <property type="project" value="UniProtKB-KW"/>
</dbReference>
<feature type="domain" description="Sec39" evidence="6">
    <location>
        <begin position="794"/>
        <end position="1113"/>
    </location>
</feature>
<feature type="compositionally biased region" description="Basic and acidic residues" evidence="5">
    <location>
        <begin position="46"/>
        <end position="55"/>
    </location>
</feature>
<dbReference type="SUPFAM" id="SSF101908">
    <property type="entry name" value="Putative isomerase YbhE"/>
    <property type="match status" value="1"/>
</dbReference>
<keyword evidence="2" id="KW-0813">Transport</keyword>
<evidence type="ECO:0000256" key="3">
    <source>
        <dbReference type="ARBA" id="ARBA00022824"/>
    </source>
</evidence>
<dbReference type="EMBL" id="OB660160">
    <property type="protein sequence ID" value="CAD7223156.1"/>
    <property type="molecule type" value="Genomic_DNA"/>
</dbReference>
<evidence type="ECO:0000256" key="2">
    <source>
        <dbReference type="ARBA" id="ARBA00022448"/>
    </source>
</evidence>
<dbReference type="InterPro" id="IPR029145">
    <property type="entry name" value="NBAS_N"/>
</dbReference>
<evidence type="ECO:0000256" key="5">
    <source>
        <dbReference type="SAM" id="MobiDB-lite"/>
    </source>
</evidence>
<proteinExistence type="predicted"/>
<dbReference type="Pfam" id="PF15492">
    <property type="entry name" value="Nbas_N"/>
    <property type="match status" value="1"/>
</dbReference>
<organism evidence="8">
    <name type="scientific">Cyprideis torosa</name>
    <dbReference type="NCBI Taxonomy" id="163714"/>
    <lineage>
        <taxon>Eukaryota</taxon>
        <taxon>Metazoa</taxon>
        <taxon>Ecdysozoa</taxon>
        <taxon>Arthropoda</taxon>
        <taxon>Crustacea</taxon>
        <taxon>Oligostraca</taxon>
        <taxon>Ostracoda</taxon>
        <taxon>Podocopa</taxon>
        <taxon>Podocopida</taxon>
        <taxon>Cytherocopina</taxon>
        <taxon>Cytheroidea</taxon>
        <taxon>Cytherideidae</taxon>
        <taxon>Cyprideis</taxon>
    </lineage>
</organism>
<comment type="subcellular location">
    <subcellularLocation>
        <location evidence="1">Endoplasmic reticulum</location>
    </subcellularLocation>
</comment>
<dbReference type="GO" id="GO:0006890">
    <property type="term" value="P:retrograde vesicle-mediated transport, Golgi to endoplasmic reticulum"/>
    <property type="evidence" value="ECO:0007669"/>
    <property type="project" value="InterPro"/>
</dbReference>
<evidence type="ECO:0000256" key="4">
    <source>
        <dbReference type="ARBA" id="ARBA00022927"/>
    </source>
</evidence>
<name>A0A7R8W6I6_9CRUS</name>
<dbReference type="GO" id="GO:0000149">
    <property type="term" value="F:SNARE binding"/>
    <property type="evidence" value="ECO:0007669"/>
    <property type="project" value="TreeGrafter"/>
</dbReference>
<dbReference type="OrthoDB" id="19988at2759"/>
<dbReference type="PANTHER" id="PTHR15922:SF2">
    <property type="entry name" value="NBAS SUBUNIT OF NRZ TETHERING COMPLEX"/>
    <property type="match status" value="1"/>
</dbReference>
<dbReference type="GO" id="GO:0070939">
    <property type="term" value="C:Dsl1/NZR complex"/>
    <property type="evidence" value="ECO:0007669"/>
    <property type="project" value="TreeGrafter"/>
</dbReference>
<evidence type="ECO:0000256" key="1">
    <source>
        <dbReference type="ARBA" id="ARBA00004240"/>
    </source>
</evidence>
<evidence type="ECO:0000259" key="6">
    <source>
        <dbReference type="Pfam" id="PF08314"/>
    </source>
</evidence>
<accession>A0A7R8W6I6</accession>
<sequence>MDDQADSAILYEVFDILEWDTEPEIYEPEHNLYRRSESEGLATGYKADDPNEAARFELPSPKSDRDSLNPPVRQACYFLISNTSPVETLEALQRMSHRFFPSLTFGPAQGTSLRTYASQISGSVLQRFVPSFKFPEDVTSLLSVGFPVRCSLSTTGKYCAVMHDHHVEIVSLKGMSNIVIGSFEVSPDSFSQWRKISWSPSDDLLAISSSTGAVEIKSILGTPVTTVNLGSFNPFPSVNLDFKRCIVGLFFTQARGGNVLENLTELIIVDAQGNLESYLLTTSGKEELYHEFSFQKWYPSGITTVGLISSPPSLLIAGLNHIGEIQESIHGRGGAMGLSLWRLVSSRPYYVLADIGSSAWMENRKEPSLISRIIGLAPSSTGPLDPVFKVSVSSRHAACLHVSGALSIWRLPSMLLRFIWKYEDQMVHLAQAFSKSWEKGIKRTVPLCESKLQKHVVDVAWWDEETVGLVRGNGVFSLLPIHGLREDAEQTEVLSGPAQLLAVNESKTMFALECEAKRVPKAVLEDKGTELEFAEDETDEKLNHPDDLDGLHPWKQSIKSVLFWITGSEWFNPSRKLMWVVTRKYRLLSLESTSPEALLKKKITAAEYGEALDIAQKYKLDTDQVYLAQWKASRGSHLDLKDYLSRVKKRAIVLKEVQTRLPDTIEAQRALLTHGLRGTDIDTLLRLGRASQDKGVFQVSPVFFSEEECPGLDFSTNPSVVEQRRAWEQNLIHRVGPKLNLSQRHLLEHRSNILQFLDRLDIYEEILKSRPSDCNGYCVKFYESFRSQSPIEAALSAAHKEDFAALDCLLAYYHDLLFPHYLAILSNIPESAPLDNYKFLLPRIDRTTGSVETVKPARLRNEDWSEAGIFRTGLENAVPTVSVVDALYEDMGESFRGTSWSPEVLSIWYLQRANVIAKRTKLVDIALDFIQTGLKNNIPGLQSYYEYYQTMDTLMYDVDTSLTLTLEDIIHMDPLKILELMCPWRELKGQELVRQIRKFVLPYAQRQENPSELLREFLLSVSVSDLNPILEILRASISSSSNSGRGSPGCLGKKSSKESNREPPLFADHRFLLELAVDAIYLHKSPPQIPTAYFIMKYCDRLDLDQISSFESSRRAELEIDLEVCELLERYEITRSPIQIKNMKTDENEIRKILTQLTRAPVRIDANMDYGKVLQDALSLQRMAFPCISPVEVTELWARALLNSGCLENIRAARDVISPSPGVSSTSRYLIPFSRSVELVLDAAREYFNSCANYLEPEMNLARCCLELIDEPYPEIEDEKCLIDSLPCLVERGLFILPIKVRCCEDRLELIERSLSLSPDNYRDEESALELALLLHPRIDPVVMKERVFKLLAEYAYSVNDPQHCARISRRILEEKISPPWELFRSLALHPSSVEGKLRLDLLDAALEACPDREILPILTARENLASNSMVLGGHMEKIGWWQSSTTSGDEVLGDQFAVENEQKCNQTCPGKTFNSASLIWQEAASLLKEARGTTSGFLKEITEQLVQKSDDPLRSTKYPLGLHGKQKREPEKLELGLPSFLFAPHEKLFPVNECPWTSLNADTEAVTTLFTALSERMNNGGDIKTVLPLCVQEDVSLAVSYLLDNVDPVNSCPHTQACLKVLLYSVAIRASLKNDSDVLLKPPRDVIATAPASKEMQRACLALKEYHRGRVLHSLAQTVDVERFATDEAYRDDSILGLVMTLNDDMYDVGWALAKQYHMDTWELAWSYYLFLVTDCRNKGTTFIREQLQSKGLIPILMEKPEQFRAHSNKKLLPLISGLDHALLNLYYGILMSAHDGNATTHSKCLQKLKGCGLSELDYKALLSDENSVEELLFPLITSENQETLVLIVSELSRINSEKFNPSQCRALWCYKSFMQLRIDTLSKAIKYCKKRKQDEWTALLPLLEDWLKHLEALNIPEITDNLSETVQELLLDFECRCASSSVQIKYFVDLVFRDYPLNVLQELSTFLPSGLDLPTVMSEAFQRALENAFCCSTLLEVENSSHLPTVCRLIQTCWDEGEVFPELNDLLQMVVNAHRSSDAGVPGNTQANHLQIVQQKLWIFNILEKILSPDDSGVFVPFRTAVITSITSDQEAVGNSEKRLLQMVIEGIQEGKSTVELGLQVVQLWPYLEHPPPVEEQFQGAMVVLRSAVAESKMHVLEQTLLWLEELDYTPDLETTQCLLQDLLDSNVSPEDTLKFALMTPHEDVQVKSVQACIPKINEFLDTVADDSVIQKLNIMNIG</sequence>
<dbReference type="Pfam" id="PF08314">
    <property type="entry name" value="Sec39"/>
    <property type="match status" value="1"/>
</dbReference>
<reference evidence="8" key="1">
    <citation type="submission" date="2020-11" db="EMBL/GenBank/DDBJ databases">
        <authorList>
            <person name="Tran Van P."/>
        </authorList>
    </citation>
    <scope>NUCLEOTIDE SEQUENCE</scope>
</reference>